<dbReference type="RefSeq" id="WP_305893741.1">
    <property type="nucleotide sequence ID" value="NZ_JAUZVZ010000012.1"/>
</dbReference>
<dbReference type="Pfam" id="PF07072">
    <property type="entry name" value="ZapD"/>
    <property type="match status" value="1"/>
</dbReference>
<accession>A0ABT9GZJ9</accession>
<evidence type="ECO:0000256" key="1">
    <source>
        <dbReference type="ARBA" id="ARBA00022490"/>
    </source>
</evidence>
<comment type="subcellular location">
    <subcellularLocation>
        <location evidence="5">Cytoplasm</location>
    </subcellularLocation>
    <text evidence="5">Localizes to mid-cell in an FtsZ-dependent manner.</text>
</comment>
<dbReference type="HAMAP" id="MF_01092">
    <property type="entry name" value="ZapD"/>
    <property type="match status" value="1"/>
</dbReference>
<keyword evidence="1 5" id="KW-0963">Cytoplasm</keyword>
<dbReference type="NCBIfam" id="NF003656">
    <property type="entry name" value="PRK05287.1-4"/>
    <property type="match status" value="1"/>
</dbReference>
<evidence type="ECO:0000256" key="5">
    <source>
        <dbReference type="HAMAP-Rule" id="MF_01092"/>
    </source>
</evidence>
<dbReference type="InterPro" id="IPR027462">
    <property type="entry name" value="ZapD_C"/>
</dbReference>
<evidence type="ECO:0000313" key="6">
    <source>
        <dbReference type="EMBL" id="MDP4536475.1"/>
    </source>
</evidence>
<dbReference type="EMBL" id="JAUZVZ010000012">
    <property type="protein sequence ID" value="MDP4536475.1"/>
    <property type="molecule type" value="Genomic_DNA"/>
</dbReference>
<gene>
    <name evidence="5 6" type="primary">zapD</name>
    <name evidence="6" type="ORF">Q3O60_09770</name>
</gene>
<proteinExistence type="inferred from homology"/>
<dbReference type="PANTHER" id="PTHR39455:SF1">
    <property type="entry name" value="CELL DIVISION PROTEIN ZAPD"/>
    <property type="match status" value="1"/>
</dbReference>
<comment type="function">
    <text evidence="5">Cell division factor that enhances FtsZ-ring assembly. Directly interacts with FtsZ and promotes bundling of FtsZ protofilaments, with a reduction in FtsZ GTPase activity.</text>
</comment>
<dbReference type="PANTHER" id="PTHR39455">
    <property type="entry name" value="CELL DIVISION PROTEIN ZAPD"/>
    <property type="match status" value="1"/>
</dbReference>
<comment type="subunit">
    <text evidence="5">Interacts with FtsZ.</text>
</comment>
<keyword evidence="7" id="KW-1185">Reference proteome</keyword>
<dbReference type="GO" id="GO:0051301">
    <property type="term" value="P:cell division"/>
    <property type="evidence" value="ECO:0007669"/>
    <property type="project" value="UniProtKB-KW"/>
</dbReference>
<protein>
    <recommendedName>
        <fullName evidence="5">Cell division protein ZapD</fullName>
    </recommendedName>
    <alternativeName>
        <fullName evidence="5">Z ring-associated protein D</fullName>
    </alternativeName>
</protein>
<keyword evidence="4 5" id="KW-0131">Cell cycle</keyword>
<comment type="caution">
    <text evidence="6">The sequence shown here is derived from an EMBL/GenBank/DDBJ whole genome shotgun (WGS) entry which is preliminary data.</text>
</comment>
<sequence>MTDVIYEHPLNEKIRTYLRIEHLMNQVQAHAALDNQAQQHAFFTTLFALLDIMERNDVRPDLMKDVERCEQALVNWSRHPSVSDDALQHMLQKAVRLQSELNRSGKLCSSFKDDAFLIPIRQRYAIPGGACFFDVPQLQYWFSQSPLVRQQACAKWLEQLALAAQSIEFVLTFVRERGQFEALHAENGFYQSTTDKYELLRLKYSMDLAVYPTVSGNKYRFAVRFMQLSEADGRFAAEKPIPFALACC</sequence>
<evidence type="ECO:0000256" key="4">
    <source>
        <dbReference type="ARBA" id="ARBA00023306"/>
    </source>
</evidence>
<reference evidence="6 7" key="1">
    <citation type="submission" date="2023-08" db="EMBL/GenBank/DDBJ databases">
        <authorList>
            <person name="Joshi A."/>
            <person name="Thite S."/>
        </authorList>
    </citation>
    <scope>NUCLEOTIDE SEQUENCE [LARGE SCALE GENOMIC DNA]</scope>
    <source>
        <strain evidence="6 7">AC40</strain>
    </source>
</reference>
<dbReference type="NCBIfam" id="NF003655">
    <property type="entry name" value="PRK05287.1-3"/>
    <property type="match status" value="1"/>
</dbReference>
<organism evidence="6 7">
    <name type="scientific">Alkalimonas collagenimarina</name>
    <dbReference type="NCBI Taxonomy" id="400390"/>
    <lineage>
        <taxon>Bacteria</taxon>
        <taxon>Pseudomonadati</taxon>
        <taxon>Pseudomonadota</taxon>
        <taxon>Gammaproteobacteria</taxon>
        <taxon>Alkalimonas</taxon>
    </lineage>
</organism>
<keyword evidence="2 5" id="KW-0132">Cell division</keyword>
<dbReference type="InterPro" id="IPR009777">
    <property type="entry name" value="ZapD"/>
</dbReference>
<dbReference type="Proteomes" id="UP001231616">
    <property type="component" value="Unassembled WGS sequence"/>
</dbReference>
<evidence type="ECO:0000256" key="3">
    <source>
        <dbReference type="ARBA" id="ARBA00023210"/>
    </source>
</evidence>
<evidence type="ECO:0000313" key="7">
    <source>
        <dbReference type="Proteomes" id="UP001231616"/>
    </source>
</evidence>
<keyword evidence="3 5" id="KW-0717">Septation</keyword>
<evidence type="ECO:0000256" key="2">
    <source>
        <dbReference type="ARBA" id="ARBA00022618"/>
    </source>
</evidence>
<dbReference type="Gene3D" id="1.10.3900.10">
    <property type="entry name" value="YacF-like"/>
    <property type="match status" value="1"/>
</dbReference>
<dbReference type="SUPFAM" id="SSF160950">
    <property type="entry name" value="YacF-like"/>
    <property type="match status" value="1"/>
</dbReference>
<name>A0ABT9GZJ9_9GAMM</name>
<dbReference type="Gene3D" id="2.60.440.10">
    <property type="entry name" value="YacF-like domains"/>
    <property type="match status" value="1"/>
</dbReference>
<comment type="similarity">
    <text evidence="5">Belongs to the ZapD family.</text>
</comment>
<dbReference type="InterPro" id="IPR036268">
    <property type="entry name" value="ZapD_sf"/>
</dbReference>